<dbReference type="AlphaFoldDB" id="A0A4C1UTI9"/>
<dbReference type="OrthoDB" id="411823at2759"/>
<dbReference type="Gene3D" id="3.30.420.10">
    <property type="entry name" value="Ribonuclease H-like superfamily/Ribonuclease H"/>
    <property type="match status" value="1"/>
</dbReference>
<evidence type="ECO:0000313" key="1">
    <source>
        <dbReference type="EMBL" id="GBP29745.1"/>
    </source>
</evidence>
<name>A0A4C1UTI9_EUMVA</name>
<dbReference type="EMBL" id="BGZK01000224">
    <property type="protein sequence ID" value="GBP29745.1"/>
    <property type="molecule type" value="Genomic_DNA"/>
</dbReference>
<reference evidence="1 2" key="1">
    <citation type="journal article" date="2019" name="Commun. Biol.">
        <title>The bagworm genome reveals a unique fibroin gene that provides high tensile strength.</title>
        <authorList>
            <person name="Kono N."/>
            <person name="Nakamura H."/>
            <person name="Ohtoshi R."/>
            <person name="Tomita M."/>
            <person name="Numata K."/>
            <person name="Arakawa K."/>
        </authorList>
    </citation>
    <scope>NUCLEOTIDE SEQUENCE [LARGE SCALE GENOMIC DNA]</scope>
</reference>
<organism evidence="1 2">
    <name type="scientific">Eumeta variegata</name>
    <name type="common">Bagworm moth</name>
    <name type="synonym">Eumeta japonica</name>
    <dbReference type="NCBI Taxonomy" id="151549"/>
    <lineage>
        <taxon>Eukaryota</taxon>
        <taxon>Metazoa</taxon>
        <taxon>Ecdysozoa</taxon>
        <taxon>Arthropoda</taxon>
        <taxon>Hexapoda</taxon>
        <taxon>Insecta</taxon>
        <taxon>Pterygota</taxon>
        <taxon>Neoptera</taxon>
        <taxon>Endopterygota</taxon>
        <taxon>Lepidoptera</taxon>
        <taxon>Glossata</taxon>
        <taxon>Ditrysia</taxon>
        <taxon>Tineoidea</taxon>
        <taxon>Psychidae</taxon>
        <taxon>Oiketicinae</taxon>
        <taxon>Eumeta</taxon>
    </lineage>
</organism>
<gene>
    <name evidence="1" type="ORF">EVAR_94583_1</name>
</gene>
<keyword evidence="2" id="KW-1185">Reference proteome</keyword>
<evidence type="ECO:0000313" key="2">
    <source>
        <dbReference type="Proteomes" id="UP000299102"/>
    </source>
</evidence>
<dbReference type="Proteomes" id="UP000299102">
    <property type="component" value="Unassembled WGS sequence"/>
</dbReference>
<evidence type="ECO:0008006" key="3">
    <source>
        <dbReference type="Google" id="ProtNLM"/>
    </source>
</evidence>
<accession>A0A4C1UTI9</accession>
<comment type="caution">
    <text evidence="1">The sequence shown here is derived from an EMBL/GenBank/DDBJ whole genome shotgun (WGS) entry which is preliminary data.</text>
</comment>
<sequence length="307" mass="34240">MLVGRIQWHIMPKLQTRGVQEGTSGLHTRLISRSNLLESSLTPSANSGTSVHTVRGRQRPDVFGRSASALEAETNRAHYVRTGAIRDKLSLHHRKLTRWCLPKLKFDVRSYMGNRNCCLVDEIRLLGLIIDKADLHAHVAKAADSHVDFRELPYPAHVPEFGFESVEDLDPSTVERLAIVGPHIYADGSKIEGRMFALHRAIRGQERQGSAGQHLQRLKVVAANVDRSKTYNPLAHAARQDIRDIVAEGREVHLFWVRAHADTAGNERADEARQNAALKGKTAADYDRFPLSYAKSGGAASLDEWQL</sequence>
<dbReference type="SUPFAM" id="SSF53098">
    <property type="entry name" value="Ribonuclease H-like"/>
    <property type="match status" value="1"/>
</dbReference>
<dbReference type="GO" id="GO:0003676">
    <property type="term" value="F:nucleic acid binding"/>
    <property type="evidence" value="ECO:0007669"/>
    <property type="project" value="InterPro"/>
</dbReference>
<dbReference type="InterPro" id="IPR036397">
    <property type="entry name" value="RNaseH_sf"/>
</dbReference>
<protein>
    <recommendedName>
        <fullName evidence="3">RNase H type-1 domain-containing protein</fullName>
    </recommendedName>
</protein>
<dbReference type="InterPro" id="IPR012337">
    <property type="entry name" value="RNaseH-like_sf"/>
</dbReference>
<proteinExistence type="predicted"/>